<dbReference type="InterPro" id="IPR000195">
    <property type="entry name" value="Rab-GAP-TBC_dom"/>
</dbReference>
<protein>
    <recommendedName>
        <fullName evidence="1">Rab-GAP TBC domain-containing protein</fullName>
    </recommendedName>
</protein>
<organism evidence="2 3">
    <name type="scientific">Thalictrum thalictroides</name>
    <name type="common">Rue-anemone</name>
    <name type="synonym">Anemone thalictroides</name>
    <dbReference type="NCBI Taxonomy" id="46969"/>
    <lineage>
        <taxon>Eukaryota</taxon>
        <taxon>Viridiplantae</taxon>
        <taxon>Streptophyta</taxon>
        <taxon>Embryophyta</taxon>
        <taxon>Tracheophyta</taxon>
        <taxon>Spermatophyta</taxon>
        <taxon>Magnoliopsida</taxon>
        <taxon>Ranunculales</taxon>
        <taxon>Ranunculaceae</taxon>
        <taxon>Thalictroideae</taxon>
        <taxon>Thalictrum</taxon>
    </lineage>
</organism>
<evidence type="ECO:0000313" key="3">
    <source>
        <dbReference type="Proteomes" id="UP000554482"/>
    </source>
</evidence>
<keyword evidence="3" id="KW-1185">Reference proteome</keyword>
<dbReference type="GO" id="GO:0031267">
    <property type="term" value="F:small GTPase binding"/>
    <property type="evidence" value="ECO:0007669"/>
    <property type="project" value="TreeGrafter"/>
</dbReference>
<sequence>MDECCAQFEGLLKQQLPELSHHLSSLALPATVHVYPWFTSLLTWSFSEVLTLRAFDIIFFEGNIDIVFKVGLAFQDSFKETLMKLDVGDAKNAMKDFSRLKDAKLEI</sequence>
<dbReference type="PANTHER" id="PTHR47219:SF9">
    <property type="entry name" value="GTPASE ACTIVATING PROTEIN AND CENTROSOME-ASSOCIATED, ISOFORM B"/>
    <property type="match status" value="1"/>
</dbReference>
<dbReference type="Proteomes" id="UP000554482">
    <property type="component" value="Unassembled WGS sequence"/>
</dbReference>
<dbReference type="PANTHER" id="PTHR47219">
    <property type="entry name" value="RAB GTPASE-ACTIVATING PROTEIN 1-LIKE"/>
    <property type="match status" value="1"/>
</dbReference>
<dbReference type="Gene3D" id="1.10.472.80">
    <property type="entry name" value="Ypt/Rab-GAP domain of gyp1p, domain 3"/>
    <property type="match status" value="1"/>
</dbReference>
<evidence type="ECO:0000259" key="1">
    <source>
        <dbReference type="PROSITE" id="PS50086"/>
    </source>
</evidence>
<dbReference type="EMBL" id="JABWDY010025967">
    <property type="protein sequence ID" value="KAF5189095.1"/>
    <property type="molecule type" value="Genomic_DNA"/>
</dbReference>
<evidence type="ECO:0000313" key="2">
    <source>
        <dbReference type="EMBL" id="KAF5189095.1"/>
    </source>
</evidence>
<dbReference type="SUPFAM" id="SSF47923">
    <property type="entry name" value="Ypt/Rab-GAP domain of gyp1p"/>
    <property type="match status" value="1"/>
</dbReference>
<comment type="caution">
    <text evidence="2">The sequence shown here is derived from an EMBL/GenBank/DDBJ whole genome shotgun (WGS) entry which is preliminary data.</text>
</comment>
<dbReference type="AlphaFoldDB" id="A0A7J6VYB5"/>
<dbReference type="InterPro" id="IPR035969">
    <property type="entry name" value="Rab-GAP_TBC_sf"/>
</dbReference>
<proteinExistence type="predicted"/>
<name>A0A7J6VYB5_THATH</name>
<dbReference type="Pfam" id="PF00566">
    <property type="entry name" value="RabGAP-TBC"/>
    <property type="match status" value="1"/>
</dbReference>
<feature type="domain" description="Rab-GAP TBC" evidence="1">
    <location>
        <begin position="1"/>
        <end position="62"/>
    </location>
</feature>
<dbReference type="GO" id="GO:0005096">
    <property type="term" value="F:GTPase activator activity"/>
    <property type="evidence" value="ECO:0007669"/>
    <property type="project" value="TreeGrafter"/>
</dbReference>
<dbReference type="InterPro" id="IPR050302">
    <property type="entry name" value="Rab_GAP_TBC_domain"/>
</dbReference>
<dbReference type="PROSITE" id="PS50086">
    <property type="entry name" value="TBC_RABGAP"/>
    <property type="match status" value="1"/>
</dbReference>
<reference evidence="2 3" key="1">
    <citation type="submission" date="2020-06" db="EMBL/GenBank/DDBJ databases">
        <title>Transcriptomic and genomic resources for Thalictrum thalictroides and T. hernandezii: Facilitating candidate gene discovery in an emerging model plant lineage.</title>
        <authorList>
            <person name="Arias T."/>
            <person name="Riano-Pachon D.M."/>
            <person name="Di Stilio V.S."/>
        </authorList>
    </citation>
    <scope>NUCLEOTIDE SEQUENCE [LARGE SCALE GENOMIC DNA]</scope>
    <source>
        <strain evidence="3">cv. WT478/WT964</strain>
        <tissue evidence="2">Leaves</tissue>
    </source>
</reference>
<gene>
    <name evidence="2" type="ORF">FRX31_021318</name>
</gene>
<accession>A0A7J6VYB5</accession>